<dbReference type="GO" id="GO:0009252">
    <property type="term" value="P:peptidoglycan biosynthetic process"/>
    <property type="evidence" value="ECO:0007669"/>
    <property type="project" value="UniProtKB-UniRule"/>
</dbReference>
<dbReference type="GO" id="GO:0051301">
    <property type="term" value="P:cell division"/>
    <property type="evidence" value="ECO:0007669"/>
    <property type="project" value="UniProtKB-KW"/>
</dbReference>
<dbReference type="SUPFAM" id="SSF53623">
    <property type="entry name" value="MurD-like peptide ligases, catalytic domain"/>
    <property type="match status" value="1"/>
</dbReference>
<dbReference type="GO" id="GO:0071555">
    <property type="term" value="P:cell wall organization"/>
    <property type="evidence" value="ECO:0007669"/>
    <property type="project" value="UniProtKB-KW"/>
</dbReference>
<accession>A0A432ZQA8</accession>
<keyword evidence="7 10" id="KW-0573">Peptidoglycan synthesis</keyword>
<protein>
    <recommendedName>
        <fullName evidence="10 11">UDP-N-acetylmuramoyl-tripeptide--D-alanyl-D-alanine ligase</fullName>
        <ecNumber evidence="10 11">6.3.2.10</ecNumber>
    </recommendedName>
    <alternativeName>
        <fullName evidence="10">D-alanyl-D-alanine-adding enzyme</fullName>
    </alternativeName>
</protein>
<dbReference type="GO" id="GO:0008360">
    <property type="term" value="P:regulation of cell shape"/>
    <property type="evidence" value="ECO:0007669"/>
    <property type="project" value="UniProtKB-KW"/>
</dbReference>
<dbReference type="GO" id="GO:0005524">
    <property type="term" value="F:ATP binding"/>
    <property type="evidence" value="ECO:0007669"/>
    <property type="project" value="UniProtKB-UniRule"/>
</dbReference>
<evidence type="ECO:0000259" key="13">
    <source>
        <dbReference type="Pfam" id="PF08245"/>
    </source>
</evidence>
<evidence type="ECO:0000256" key="5">
    <source>
        <dbReference type="ARBA" id="ARBA00022840"/>
    </source>
</evidence>
<feature type="domain" description="Mur ligase C-terminal" evidence="12">
    <location>
        <begin position="315"/>
        <end position="439"/>
    </location>
</feature>
<dbReference type="GO" id="GO:0005737">
    <property type="term" value="C:cytoplasm"/>
    <property type="evidence" value="ECO:0007669"/>
    <property type="project" value="UniProtKB-SubCell"/>
</dbReference>
<dbReference type="InterPro" id="IPR005863">
    <property type="entry name" value="UDP-N-AcMur_synth"/>
</dbReference>
<evidence type="ECO:0000256" key="11">
    <source>
        <dbReference type="RuleBase" id="RU004136"/>
    </source>
</evidence>
<evidence type="ECO:0000256" key="3">
    <source>
        <dbReference type="ARBA" id="ARBA00022618"/>
    </source>
</evidence>
<organism evidence="14 15">
    <name type="scientific">Idiomarina tyrosinivorans</name>
    <dbReference type="NCBI Taxonomy" id="1445662"/>
    <lineage>
        <taxon>Bacteria</taxon>
        <taxon>Pseudomonadati</taxon>
        <taxon>Pseudomonadota</taxon>
        <taxon>Gammaproteobacteria</taxon>
        <taxon>Alteromonadales</taxon>
        <taxon>Idiomarinaceae</taxon>
        <taxon>Idiomarina</taxon>
    </lineage>
</organism>
<dbReference type="PANTHER" id="PTHR43024:SF1">
    <property type="entry name" value="UDP-N-ACETYLMURAMOYL-TRIPEPTIDE--D-ALANYL-D-ALANINE LIGASE"/>
    <property type="match status" value="1"/>
</dbReference>
<dbReference type="SUPFAM" id="SSF63418">
    <property type="entry name" value="MurE/MurF N-terminal domain"/>
    <property type="match status" value="1"/>
</dbReference>
<dbReference type="RefSeq" id="WP_126841921.1">
    <property type="nucleotide sequence ID" value="NZ_PIQH01000006.1"/>
</dbReference>
<sequence length="463" mass="49369">MISVTLAWIAEAVGGQLVNQSVTVDKVSTDTRGDLEGALFIALRGQHFDAHRFVNQAVERGAKALLVEQQQPLSIPQVVVADTRHALGLLGAAVKREVQPKTVAITGSNGKTTVKEMIATIMRQKYSVLATKGNLNNDIGVPLTLLALQPEHQIAVIEMGANHPGEIAYTTQLAQPDVAILNNVSAAHIEGFGSVYGVARAKTEIFKGLPEQGIGIVSADSEYLPCWKNALAKHQLLTTSDQQVADVYGSEIELGDDGMVRFTLHANQQHQAVALPLPGRHNVRNALSAAAACLALGCDLETIATGLASMKAVQGRLNIIQLMPGVRLIDDTYNASVASTKAALDLLANYSGYRILVLGDMGELGPDARAYHEEIGAHGIAVGIDNLYTLGVLSQSASEVFNGHGGKHFSTLSQLIDALSERIAEKPEQGITILVKGSRASHMERVVTVLQEHYQESEGQHAC</sequence>
<dbReference type="NCBIfam" id="TIGR01143">
    <property type="entry name" value="murF"/>
    <property type="match status" value="1"/>
</dbReference>
<evidence type="ECO:0000256" key="4">
    <source>
        <dbReference type="ARBA" id="ARBA00022741"/>
    </source>
</evidence>
<dbReference type="InterPro" id="IPR036615">
    <property type="entry name" value="Mur_ligase_C_dom_sf"/>
</dbReference>
<proteinExistence type="inferred from homology"/>
<dbReference type="InterPro" id="IPR051046">
    <property type="entry name" value="MurCDEF_CellWall_CoF430Synth"/>
</dbReference>
<dbReference type="EMBL" id="PIQH01000006">
    <property type="protein sequence ID" value="RUO80084.1"/>
    <property type="molecule type" value="Genomic_DNA"/>
</dbReference>
<keyword evidence="4 10" id="KW-0547">Nucleotide-binding</keyword>
<keyword evidence="9 10" id="KW-0961">Cell wall biogenesis/degradation</keyword>
<comment type="subcellular location">
    <subcellularLocation>
        <location evidence="10 11">Cytoplasm</location>
    </subcellularLocation>
</comment>
<feature type="domain" description="Mur ligase central" evidence="13">
    <location>
        <begin position="105"/>
        <end position="293"/>
    </location>
</feature>
<keyword evidence="8 10" id="KW-0131">Cell cycle</keyword>
<dbReference type="PANTHER" id="PTHR43024">
    <property type="entry name" value="UDP-N-ACETYLMURAMOYL-TRIPEPTIDE--D-ALANYL-D-ALANINE LIGASE"/>
    <property type="match status" value="1"/>
</dbReference>
<evidence type="ECO:0000256" key="6">
    <source>
        <dbReference type="ARBA" id="ARBA00022960"/>
    </source>
</evidence>
<dbReference type="InterPro" id="IPR036565">
    <property type="entry name" value="Mur-like_cat_sf"/>
</dbReference>
<dbReference type="SUPFAM" id="SSF53244">
    <property type="entry name" value="MurD-like peptide ligases, peptide-binding domain"/>
    <property type="match status" value="1"/>
</dbReference>
<evidence type="ECO:0000259" key="12">
    <source>
        <dbReference type="Pfam" id="PF02875"/>
    </source>
</evidence>
<dbReference type="GO" id="GO:0008766">
    <property type="term" value="F:UDP-N-acetylmuramoylalanyl-D-glutamyl-2,6-diaminopimelate-D-alanyl-D-alanine ligase activity"/>
    <property type="evidence" value="ECO:0007669"/>
    <property type="project" value="RHEA"/>
</dbReference>
<dbReference type="Gene3D" id="3.90.190.20">
    <property type="entry name" value="Mur ligase, C-terminal domain"/>
    <property type="match status" value="1"/>
</dbReference>
<dbReference type="HAMAP" id="MF_02019">
    <property type="entry name" value="MurF"/>
    <property type="match status" value="1"/>
</dbReference>
<dbReference type="InterPro" id="IPR013221">
    <property type="entry name" value="Mur_ligase_cen"/>
</dbReference>
<dbReference type="EC" id="6.3.2.10" evidence="10 11"/>
<dbReference type="OrthoDB" id="9801978at2"/>
<feature type="binding site" evidence="10">
    <location>
        <begin position="107"/>
        <end position="113"/>
    </location>
    <ligand>
        <name>ATP</name>
        <dbReference type="ChEBI" id="CHEBI:30616"/>
    </ligand>
</feature>
<evidence type="ECO:0000256" key="10">
    <source>
        <dbReference type="HAMAP-Rule" id="MF_02019"/>
    </source>
</evidence>
<comment type="catalytic activity">
    <reaction evidence="10 11">
        <text>D-alanyl-D-alanine + UDP-N-acetyl-alpha-D-muramoyl-L-alanyl-gamma-D-glutamyl-meso-2,6-diaminopimelate + ATP = UDP-N-acetyl-alpha-D-muramoyl-L-alanyl-gamma-D-glutamyl-meso-2,6-diaminopimeloyl-D-alanyl-D-alanine + ADP + phosphate + H(+)</text>
        <dbReference type="Rhea" id="RHEA:28374"/>
        <dbReference type="ChEBI" id="CHEBI:15378"/>
        <dbReference type="ChEBI" id="CHEBI:30616"/>
        <dbReference type="ChEBI" id="CHEBI:43474"/>
        <dbReference type="ChEBI" id="CHEBI:57822"/>
        <dbReference type="ChEBI" id="CHEBI:61386"/>
        <dbReference type="ChEBI" id="CHEBI:83905"/>
        <dbReference type="ChEBI" id="CHEBI:456216"/>
        <dbReference type="EC" id="6.3.2.10"/>
    </reaction>
</comment>
<comment type="similarity">
    <text evidence="10">Belongs to the MurCDEF family. MurF subfamily.</text>
</comment>
<comment type="caution">
    <text evidence="14">The sequence shown here is derived from an EMBL/GenBank/DDBJ whole genome shotgun (WGS) entry which is preliminary data.</text>
</comment>
<keyword evidence="1 10" id="KW-0963">Cytoplasm</keyword>
<dbReference type="InterPro" id="IPR035911">
    <property type="entry name" value="MurE/MurF_N"/>
</dbReference>
<keyword evidence="5 10" id="KW-0067">ATP-binding</keyword>
<dbReference type="Pfam" id="PF08245">
    <property type="entry name" value="Mur_ligase_M"/>
    <property type="match status" value="1"/>
</dbReference>
<dbReference type="GO" id="GO:0047480">
    <property type="term" value="F:UDP-N-acetylmuramoyl-tripeptide-D-alanyl-D-alanine ligase activity"/>
    <property type="evidence" value="ECO:0007669"/>
    <property type="project" value="UniProtKB-UniRule"/>
</dbReference>
<gene>
    <name evidence="10 14" type="primary">murF</name>
    <name evidence="14" type="ORF">CWI84_07220</name>
</gene>
<evidence type="ECO:0000256" key="8">
    <source>
        <dbReference type="ARBA" id="ARBA00023306"/>
    </source>
</evidence>
<dbReference type="Gene3D" id="3.40.1190.10">
    <property type="entry name" value="Mur-like, catalytic domain"/>
    <property type="match status" value="1"/>
</dbReference>
<evidence type="ECO:0000256" key="1">
    <source>
        <dbReference type="ARBA" id="ARBA00022490"/>
    </source>
</evidence>
<evidence type="ECO:0000256" key="7">
    <source>
        <dbReference type="ARBA" id="ARBA00022984"/>
    </source>
</evidence>
<evidence type="ECO:0000256" key="9">
    <source>
        <dbReference type="ARBA" id="ARBA00023316"/>
    </source>
</evidence>
<dbReference type="InterPro" id="IPR004101">
    <property type="entry name" value="Mur_ligase_C"/>
</dbReference>
<reference evidence="14 15" key="1">
    <citation type="journal article" date="2011" name="Front. Microbiol.">
        <title>Genomic signatures of strain selection and enhancement in Bacillus atrophaeus var. globigii, a historical biowarfare simulant.</title>
        <authorList>
            <person name="Gibbons H.S."/>
            <person name="Broomall S.M."/>
            <person name="McNew L.A."/>
            <person name="Daligault H."/>
            <person name="Chapman C."/>
            <person name="Bruce D."/>
            <person name="Karavis M."/>
            <person name="Krepps M."/>
            <person name="McGregor P.A."/>
            <person name="Hong C."/>
            <person name="Park K.H."/>
            <person name="Akmal A."/>
            <person name="Feldman A."/>
            <person name="Lin J.S."/>
            <person name="Chang W.E."/>
            <person name="Higgs B.W."/>
            <person name="Demirev P."/>
            <person name="Lindquist J."/>
            <person name="Liem A."/>
            <person name="Fochler E."/>
            <person name="Read T.D."/>
            <person name="Tapia R."/>
            <person name="Johnson S."/>
            <person name="Bishop-Lilly K.A."/>
            <person name="Detter C."/>
            <person name="Han C."/>
            <person name="Sozhamannan S."/>
            <person name="Rosenzweig C.N."/>
            <person name="Skowronski E.W."/>
        </authorList>
    </citation>
    <scope>NUCLEOTIDE SEQUENCE [LARGE SCALE GENOMIC DNA]</scope>
    <source>
        <strain evidence="14 15">CC-PW-9</strain>
    </source>
</reference>
<evidence type="ECO:0000313" key="14">
    <source>
        <dbReference type="EMBL" id="RUO80084.1"/>
    </source>
</evidence>
<dbReference type="UniPathway" id="UPA00219"/>
<dbReference type="AlphaFoldDB" id="A0A432ZQA8"/>
<comment type="function">
    <text evidence="10 11">Involved in cell wall formation. Catalyzes the final step in the synthesis of UDP-N-acetylmuramoyl-pentapeptide, the precursor of murein.</text>
</comment>
<keyword evidence="3 10" id="KW-0132">Cell division</keyword>
<evidence type="ECO:0000256" key="2">
    <source>
        <dbReference type="ARBA" id="ARBA00022598"/>
    </source>
</evidence>
<evidence type="ECO:0000313" key="15">
    <source>
        <dbReference type="Proteomes" id="UP000287996"/>
    </source>
</evidence>
<dbReference type="Pfam" id="PF02875">
    <property type="entry name" value="Mur_ligase_C"/>
    <property type="match status" value="1"/>
</dbReference>
<name>A0A432ZQA8_9GAMM</name>
<dbReference type="Proteomes" id="UP000287996">
    <property type="component" value="Unassembled WGS sequence"/>
</dbReference>
<dbReference type="Gene3D" id="3.40.1390.10">
    <property type="entry name" value="MurE/MurF, N-terminal domain"/>
    <property type="match status" value="1"/>
</dbReference>
<keyword evidence="2 10" id="KW-0436">Ligase</keyword>
<keyword evidence="6 10" id="KW-0133">Cell shape</keyword>
<comment type="pathway">
    <text evidence="10 11">Cell wall biogenesis; peptidoglycan biosynthesis.</text>
</comment>
<keyword evidence="15" id="KW-1185">Reference proteome</keyword>